<dbReference type="Gene3D" id="3.40.50.620">
    <property type="entry name" value="HUPs"/>
    <property type="match status" value="1"/>
</dbReference>
<dbReference type="InterPro" id="IPR004821">
    <property type="entry name" value="Cyt_trans-like"/>
</dbReference>
<evidence type="ECO:0000313" key="12">
    <source>
        <dbReference type="Proteomes" id="UP000585638"/>
    </source>
</evidence>
<comment type="caution">
    <text evidence="11">The sequence shown here is derived from an EMBL/GenBank/DDBJ whole genome shotgun (WGS) entry which is preliminary data.</text>
</comment>
<dbReference type="InterPro" id="IPR050385">
    <property type="entry name" value="Archaeal_FAD_synthase"/>
</dbReference>
<evidence type="ECO:0000256" key="2">
    <source>
        <dbReference type="ARBA" id="ARBA00022679"/>
    </source>
</evidence>
<dbReference type="SUPFAM" id="SSF52374">
    <property type="entry name" value="Nucleotidylyl transferase"/>
    <property type="match status" value="1"/>
</dbReference>
<dbReference type="Gene3D" id="3.40.1190.20">
    <property type="match status" value="1"/>
</dbReference>
<dbReference type="InterPro" id="IPR029056">
    <property type="entry name" value="Ribokinase-like"/>
</dbReference>
<dbReference type="EMBL" id="JACHIR010000002">
    <property type="protein sequence ID" value="MBB5897193.1"/>
    <property type="molecule type" value="Genomic_DNA"/>
</dbReference>
<dbReference type="PANTHER" id="PTHR43793">
    <property type="entry name" value="FAD SYNTHASE"/>
    <property type="match status" value="1"/>
</dbReference>
<proteinExistence type="predicted"/>
<sequence length="436" mass="45232">MNLVVVGDVLLDVDIVGSVSRVCPDGPAPVLDMATERPRAGGAGLAAFLAAGDGVSTALVTALSDDEDAAVLRSCLSDVRVVAGRSFGATVVKTRLRADGHSLARVDRGGSERPPEVTAEMLDAVRSADAVLVSDYGRGIAADPELRKVLSTAAQRVPVVWDPHPRGPEPVPGVRLVTPNLSEALTASGVAAKGLEGARLAAEALRSRLRARAVAVTLGSRGALLHNGGEAPIVVPAPHVPVLDPCGAGDRFASSVAAGLMRGDALDVAVAAGVVAASEYVSAGGSTDAQRSIAAVRARGGKVVATGGCFDILHTGHTRTLHAARRLGDFLVVCLNSDESVRRLKGPSRPVNNQRDRAEMLRSLDCVDAVVIFDGDTPCDVLRELRPDVWVKGGDYSAETLPESEVVREWGGESVVVPYHAGRSTTRLVDLLSHAK</sequence>
<dbReference type="PANTHER" id="PTHR43793:SF2">
    <property type="entry name" value="BIFUNCTIONAL PROTEIN HLDE"/>
    <property type="match status" value="1"/>
</dbReference>
<evidence type="ECO:0000256" key="3">
    <source>
        <dbReference type="ARBA" id="ARBA00022695"/>
    </source>
</evidence>
<protein>
    <recommendedName>
        <fullName evidence="1">D-glycero-beta-D-manno-heptose 1-phosphate adenylyltransferase</fullName>
        <ecNumber evidence="1">2.7.7.70</ecNumber>
    </recommendedName>
</protein>
<evidence type="ECO:0000259" key="10">
    <source>
        <dbReference type="Pfam" id="PF01467"/>
    </source>
</evidence>
<dbReference type="GO" id="GO:0005975">
    <property type="term" value="P:carbohydrate metabolic process"/>
    <property type="evidence" value="ECO:0007669"/>
    <property type="project" value="InterPro"/>
</dbReference>
<reference evidence="11 12" key="1">
    <citation type="submission" date="2020-08" db="EMBL/GenBank/DDBJ databases">
        <title>Sequencing the genomes of 1000 actinobacteria strains.</title>
        <authorList>
            <person name="Klenk H.-P."/>
        </authorList>
    </citation>
    <scope>NUCLEOTIDE SEQUENCE [LARGE SCALE GENOMIC DNA]</scope>
    <source>
        <strain evidence="11 12">DSM 43851</strain>
    </source>
</reference>
<dbReference type="Pfam" id="PF00294">
    <property type="entry name" value="PfkB"/>
    <property type="match status" value="1"/>
</dbReference>
<dbReference type="GO" id="GO:0016779">
    <property type="term" value="F:nucleotidyltransferase activity"/>
    <property type="evidence" value="ECO:0007669"/>
    <property type="project" value="UniProtKB-KW"/>
</dbReference>
<comment type="catalytic activity">
    <reaction evidence="8">
        <text>D-glycero-beta-D-manno-heptose 1-phosphate + ATP + H(+) = ADP-D-glycero-beta-D-manno-heptose + diphosphate</text>
        <dbReference type="Rhea" id="RHEA:27465"/>
        <dbReference type="ChEBI" id="CHEBI:15378"/>
        <dbReference type="ChEBI" id="CHEBI:30616"/>
        <dbReference type="ChEBI" id="CHEBI:33019"/>
        <dbReference type="ChEBI" id="CHEBI:59967"/>
        <dbReference type="ChEBI" id="CHEBI:61593"/>
        <dbReference type="EC" id="2.7.7.70"/>
    </reaction>
</comment>
<dbReference type="InterPro" id="IPR011611">
    <property type="entry name" value="PfkB_dom"/>
</dbReference>
<dbReference type="GO" id="GO:0016773">
    <property type="term" value="F:phosphotransferase activity, alcohol group as acceptor"/>
    <property type="evidence" value="ECO:0007669"/>
    <property type="project" value="InterPro"/>
</dbReference>
<dbReference type="Proteomes" id="UP000585638">
    <property type="component" value="Unassembled WGS sequence"/>
</dbReference>
<dbReference type="EC" id="2.7.7.70" evidence="1"/>
<dbReference type="NCBIfam" id="TIGR00125">
    <property type="entry name" value="cyt_tran_rel"/>
    <property type="match status" value="1"/>
</dbReference>
<accession>A0A7W9KR51</accession>
<evidence type="ECO:0000313" key="11">
    <source>
        <dbReference type="EMBL" id="MBB5897193.1"/>
    </source>
</evidence>
<name>A0A7W9KR51_9PSEU</name>
<keyword evidence="11" id="KW-0418">Kinase</keyword>
<evidence type="ECO:0000256" key="6">
    <source>
        <dbReference type="ARBA" id="ARBA00023268"/>
    </source>
</evidence>
<keyword evidence="4" id="KW-0547">Nucleotide-binding</keyword>
<keyword evidence="2 11" id="KW-0808">Transferase</keyword>
<evidence type="ECO:0000259" key="9">
    <source>
        <dbReference type="Pfam" id="PF00294"/>
    </source>
</evidence>
<keyword evidence="12" id="KW-1185">Reference proteome</keyword>
<dbReference type="InterPro" id="IPR014729">
    <property type="entry name" value="Rossmann-like_a/b/a_fold"/>
</dbReference>
<dbReference type="AlphaFoldDB" id="A0A7W9KR51"/>
<evidence type="ECO:0000256" key="4">
    <source>
        <dbReference type="ARBA" id="ARBA00022741"/>
    </source>
</evidence>
<keyword evidence="6" id="KW-0511">Multifunctional enzyme</keyword>
<keyword evidence="5" id="KW-0067">ATP-binding</keyword>
<gene>
    <name evidence="11" type="ORF">BJ998_008452</name>
</gene>
<dbReference type="NCBIfam" id="TIGR02199">
    <property type="entry name" value="rfaE_dom_II"/>
    <property type="match status" value="1"/>
</dbReference>
<evidence type="ECO:0000256" key="5">
    <source>
        <dbReference type="ARBA" id="ARBA00022840"/>
    </source>
</evidence>
<evidence type="ECO:0000256" key="1">
    <source>
        <dbReference type="ARBA" id="ARBA00012519"/>
    </source>
</evidence>
<dbReference type="GO" id="GO:0005524">
    <property type="term" value="F:ATP binding"/>
    <property type="evidence" value="ECO:0007669"/>
    <property type="project" value="UniProtKB-KW"/>
</dbReference>
<dbReference type="InterPro" id="IPR011914">
    <property type="entry name" value="RfaE_dom_II"/>
</dbReference>
<dbReference type="Pfam" id="PF01467">
    <property type="entry name" value="CTP_transf_like"/>
    <property type="match status" value="1"/>
</dbReference>
<dbReference type="GO" id="GO:0016301">
    <property type="term" value="F:kinase activity"/>
    <property type="evidence" value="ECO:0007669"/>
    <property type="project" value="UniProtKB-KW"/>
</dbReference>
<evidence type="ECO:0000256" key="7">
    <source>
        <dbReference type="ARBA" id="ARBA00023277"/>
    </source>
</evidence>
<dbReference type="RefSeq" id="WP_184869647.1">
    <property type="nucleotide sequence ID" value="NZ_JACHIR010000002.1"/>
</dbReference>
<dbReference type="SUPFAM" id="SSF53613">
    <property type="entry name" value="Ribokinase-like"/>
    <property type="match status" value="1"/>
</dbReference>
<feature type="domain" description="Cytidyltransferase-like" evidence="10">
    <location>
        <begin position="306"/>
        <end position="410"/>
    </location>
</feature>
<keyword evidence="3" id="KW-0548">Nucleotidyltransferase</keyword>
<organism evidence="11 12">
    <name type="scientific">Kutzneria kofuensis</name>
    <dbReference type="NCBI Taxonomy" id="103725"/>
    <lineage>
        <taxon>Bacteria</taxon>
        <taxon>Bacillati</taxon>
        <taxon>Actinomycetota</taxon>
        <taxon>Actinomycetes</taxon>
        <taxon>Pseudonocardiales</taxon>
        <taxon>Pseudonocardiaceae</taxon>
        <taxon>Kutzneria</taxon>
    </lineage>
</organism>
<keyword evidence="7" id="KW-0119">Carbohydrate metabolism</keyword>
<feature type="domain" description="Carbohydrate kinase PfkB" evidence="9">
    <location>
        <begin position="3"/>
        <end position="288"/>
    </location>
</feature>
<evidence type="ECO:0000256" key="8">
    <source>
        <dbReference type="ARBA" id="ARBA00047428"/>
    </source>
</evidence>